<dbReference type="CDD" id="cd00865">
    <property type="entry name" value="PEBP_bact_arch"/>
    <property type="match status" value="1"/>
</dbReference>
<comment type="caution">
    <text evidence="1">The sequence shown here is derived from an EMBL/GenBank/DDBJ whole genome shotgun (WGS) entry which is preliminary data.</text>
</comment>
<dbReference type="InterPro" id="IPR036610">
    <property type="entry name" value="PEBP-like_sf"/>
</dbReference>
<accession>A0A1E5GDA6</accession>
<dbReference type="Proteomes" id="UP000095094">
    <property type="component" value="Unassembled WGS sequence"/>
</dbReference>
<dbReference type="NCBIfam" id="TIGR00481">
    <property type="entry name" value="YbhB/YbcL family Raf kinase inhibitor-like protein"/>
    <property type="match status" value="1"/>
</dbReference>
<keyword evidence="2" id="KW-1185">Reference proteome</keyword>
<evidence type="ECO:0000313" key="2">
    <source>
        <dbReference type="Proteomes" id="UP000095094"/>
    </source>
</evidence>
<gene>
    <name evidence="1" type="ORF">BCR25_08655</name>
</gene>
<proteinExistence type="predicted"/>
<dbReference type="SUPFAM" id="SSF49777">
    <property type="entry name" value="PEBP-like"/>
    <property type="match status" value="1"/>
</dbReference>
<dbReference type="Gene3D" id="3.90.280.10">
    <property type="entry name" value="PEBP-like"/>
    <property type="match status" value="1"/>
</dbReference>
<dbReference type="AlphaFoldDB" id="A0A1E5GDA6"/>
<sequence>MKVSSTGLTDGVWQDKYGKRGHQFNKNDIPNYSIPFKIEHAPKGTKTYAVILEDKDAYAVTNGISWIHWLAANITKNELLENESKSATDFVQGANSWMTIEGGKQSRELSSFYGGMAPPDKLHTYELHVFALDTALDLENGFTLNDLYWKMESHILDSYILKGTYAN</sequence>
<evidence type="ECO:0000313" key="1">
    <source>
        <dbReference type="EMBL" id="OEG10703.1"/>
    </source>
</evidence>
<reference evidence="2" key="1">
    <citation type="submission" date="2016-09" db="EMBL/GenBank/DDBJ databases">
        <authorList>
            <person name="Gulvik C.A."/>
        </authorList>
    </citation>
    <scope>NUCLEOTIDE SEQUENCE [LARGE SCALE GENOMIC DNA]</scope>
    <source>
        <strain evidence="2">LMG 8895</strain>
    </source>
</reference>
<dbReference type="InterPro" id="IPR005247">
    <property type="entry name" value="YbhB_YbcL/LppC-like"/>
</dbReference>
<organism evidence="1 2">
    <name type="scientific">Enterococcus termitis</name>
    <dbReference type="NCBI Taxonomy" id="332950"/>
    <lineage>
        <taxon>Bacteria</taxon>
        <taxon>Bacillati</taxon>
        <taxon>Bacillota</taxon>
        <taxon>Bacilli</taxon>
        <taxon>Lactobacillales</taxon>
        <taxon>Enterococcaceae</taxon>
        <taxon>Enterococcus</taxon>
    </lineage>
</organism>
<dbReference type="Pfam" id="PF01161">
    <property type="entry name" value="PBP"/>
    <property type="match status" value="1"/>
</dbReference>
<dbReference type="PANTHER" id="PTHR30289">
    <property type="entry name" value="UNCHARACTERIZED PROTEIN YBCL-RELATED"/>
    <property type="match status" value="1"/>
</dbReference>
<name>A0A1E5GDA6_9ENTE</name>
<dbReference type="EMBL" id="MIJY01000043">
    <property type="protein sequence ID" value="OEG10703.1"/>
    <property type="molecule type" value="Genomic_DNA"/>
</dbReference>
<dbReference type="OrthoDB" id="9797506at2"/>
<dbReference type="InterPro" id="IPR008914">
    <property type="entry name" value="PEBP"/>
</dbReference>
<dbReference type="PANTHER" id="PTHR30289:SF1">
    <property type="entry name" value="PEBP (PHOSPHATIDYLETHANOLAMINE-BINDING PROTEIN) FAMILY PROTEIN"/>
    <property type="match status" value="1"/>
</dbReference>
<protein>
    <submittedName>
        <fullName evidence="1">Phosphatidylethanolamine-binding protein</fullName>
    </submittedName>
</protein>